<dbReference type="EMBL" id="AP022612">
    <property type="protein sequence ID" value="BBZ35900.1"/>
    <property type="molecule type" value="Genomic_DNA"/>
</dbReference>
<evidence type="ECO:0000313" key="2">
    <source>
        <dbReference type="Proteomes" id="UP000466931"/>
    </source>
</evidence>
<organism evidence="1 2">
    <name type="scientific">Mycolicibacterium confluentis</name>
    <dbReference type="NCBI Taxonomy" id="28047"/>
    <lineage>
        <taxon>Bacteria</taxon>
        <taxon>Bacillati</taxon>
        <taxon>Actinomycetota</taxon>
        <taxon>Actinomycetes</taxon>
        <taxon>Mycobacteriales</taxon>
        <taxon>Mycobacteriaceae</taxon>
        <taxon>Mycolicibacterium</taxon>
    </lineage>
</organism>
<name>A0A7I7Y2J3_9MYCO</name>
<dbReference type="AlphaFoldDB" id="A0A7I7Y2J3"/>
<dbReference type="PROSITE" id="PS51257">
    <property type="entry name" value="PROKAR_LIPOPROTEIN"/>
    <property type="match status" value="1"/>
</dbReference>
<protein>
    <submittedName>
        <fullName evidence="1">Uncharacterized protein</fullName>
    </submittedName>
</protein>
<accession>A0A7I7Y2J3</accession>
<dbReference type="Proteomes" id="UP000466931">
    <property type="component" value="Chromosome"/>
</dbReference>
<reference evidence="1" key="1">
    <citation type="journal article" date="2019" name="Emerg. Microbes Infect.">
        <title>Comprehensive subspecies identification of 175 nontuberculous mycobacteria species based on 7547 genomic profiles.</title>
        <authorList>
            <person name="Matsumoto Y."/>
            <person name="Kinjo T."/>
            <person name="Motooka D."/>
            <person name="Nabeya D."/>
            <person name="Jung N."/>
            <person name="Uechi K."/>
            <person name="Horii T."/>
            <person name="Iida T."/>
            <person name="Fujita J."/>
            <person name="Nakamura S."/>
        </authorList>
    </citation>
    <scope>NUCLEOTIDE SEQUENCE [LARGE SCALE GENOMIC DNA]</scope>
    <source>
        <strain evidence="1">JCM 13671</strain>
    </source>
</reference>
<evidence type="ECO:0000313" key="1">
    <source>
        <dbReference type="EMBL" id="BBZ35900.1"/>
    </source>
</evidence>
<reference evidence="1" key="2">
    <citation type="submission" date="2020-02" db="EMBL/GenBank/DDBJ databases">
        <authorList>
            <person name="Matsumoto Y."/>
            <person name="Motooka D."/>
            <person name="Nakamura S."/>
        </authorList>
    </citation>
    <scope>NUCLEOTIDE SEQUENCE</scope>
    <source>
        <strain evidence="1">JCM 13671</strain>
    </source>
</reference>
<gene>
    <name evidence="1" type="ORF">MCNF_45050</name>
</gene>
<proteinExistence type="predicted"/>
<keyword evidence="2" id="KW-1185">Reference proteome</keyword>
<dbReference type="OrthoDB" id="4318225at2"/>
<sequence>MGQARCGLVLVALMLCGCGLAEGDREPARPFTASGFLVVDLGQRAEEIRARHPDCPAVAEAGEGTVTGERSDWVFRDGDLLEIAPGDGGRSRDSPLAGCAR</sequence>
<dbReference type="RefSeq" id="WP_085157105.1">
    <property type="nucleotide sequence ID" value="NZ_AP022612.1"/>
</dbReference>